<protein>
    <submittedName>
        <fullName evidence="1">Uncharacterized protein</fullName>
    </submittedName>
</protein>
<gene>
    <name evidence="1" type="ORF">QFC20_005984</name>
</gene>
<dbReference type="EMBL" id="JASBWS010000094">
    <property type="protein sequence ID" value="KAJ9098359.1"/>
    <property type="molecule type" value="Genomic_DNA"/>
</dbReference>
<dbReference type="Proteomes" id="UP001230649">
    <property type="component" value="Unassembled WGS sequence"/>
</dbReference>
<proteinExistence type="predicted"/>
<evidence type="ECO:0000313" key="2">
    <source>
        <dbReference type="Proteomes" id="UP001230649"/>
    </source>
</evidence>
<evidence type="ECO:0000313" key="1">
    <source>
        <dbReference type="EMBL" id="KAJ9098359.1"/>
    </source>
</evidence>
<comment type="caution">
    <text evidence="1">The sequence shown here is derived from an EMBL/GenBank/DDBJ whole genome shotgun (WGS) entry which is preliminary data.</text>
</comment>
<accession>A0ACC2VGR1</accession>
<sequence length="226" mass="25873">MAENQVVQHTCFSPALPALPLGYKIDIEQPLQLVPFDHFKVLLKPINICKKCYIHVITNYNIPVVNLTSARITVSSPAAAALGDLTRYDGLVNSAAHPMYNDMFPPVVREGRRLALILGHEARKGKGKRRPRLSGRARVTEARLRSYHGSYDLMNIYWYGDHPHQVNAPFVRPVLTHLTPWANSALWNKLPVDEGHLLHYLYRKEELHRWKAGMTYKSYKKLEDQA</sequence>
<name>A0ACC2VGR1_9TREE</name>
<keyword evidence="2" id="KW-1185">Reference proteome</keyword>
<organism evidence="1 2">
    <name type="scientific">Naganishia adeliensis</name>
    <dbReference type="NCBI Taxonomy" id="92952"/>
    <lineage>
        <taxon>Eukaryota</taxon>
        <taxon>Fungi</taxon>
        <taxon>Dikarya</taxon>
        <taxon>Basidiomycota</taxon>
        <taxon>Agaricomycotina</taxon>
        <taxon>Tremellomycetes</taxon>
        <taxon>Filobasidiales</taxon>
        <taxon>Filobasidiaceae</taxon>
        <taxon>Naganishia</taxon>
    </lineage>
</organism>
<reference evidence="1" key="1">
    <citation type="submission" date="2023-04" db="EMBL/GenBank/DDBJ databases">
        <title>Draft Genome sequencing of Naganishia species isolated from polar environments using Oxford Nanopore Technology.</title>
        <authorList>
            <person name="Leo P."/>
            <person name="Venkateswaran K."/>
        </authorList>
    </citation>
    <scope>NUCLEOTIDE SEQUENCE</scope>
    <source>
        <strain evidence="1">MNA-CCFEE 5262</strain>
    </source>
</reference>